<dbReference type="STRING" id="71717.A0A4Y7SH51"/>
<dbReference type="AlphaFoldDB" id="A0A4Y7SH51"/>
<dbReference type="EMBL" id="QPFP01000118">
    <property type="protein sequence ID" value="TEB21186.1"/>
    <property type="molecule type" value="Genomic_DNA"/>
</dbReference>
<dbReference type="CDD" id="cd10170">
    <property type="entry name" value="ASKHA_NBD_HSP70"/>
    <property type="match status" value="1"/>
</dbReference>
<protein>
    <submittedName>
        <fullName evidence="1">Uncharacterized protein</fullName>
    </submittedName>
</protein>
<gene>
    <name evidence="1" type="ORF">FA13DRAFT_1800163</name>
</gene>
<evidence type="ECO:0000313" key="2">
    <source>
        <dbReference type="Proteomes" id="UP000298030"/>
    </source>
</evidence>
<evidence type="ECO:0000313" key="1">
    <source>
        <dbReference type="EMBL" id="TEB21186.1"/>
    </source>
</evidence>
<proteinExistence type="predicted"/>
<reference evidence="1 2" key="1">
    <citation type="journal article" date="2019" name="Nat. Ecol. Evol.">
        <title>Megaphylogeny resolves global patterns of mushroom evolution.</title>
        <authorList>
            <person name="Varga T."/>
            <person name="Krizsan K."/>
            <person name="Foldi C."/>
            <person name="Dima B."/>
            <person name="Sanchez-Garcia M."/>
            <person name="Sanchez-Ramirez S."/>
            <person name="Szollosi G.J."/>
            <person name="Szarkandi J.G."/>
            <person name="Papp V."/>
            <person name="Albert L."/>
            <person name="Andreopoulos W."/>
            <person name="Angelini C."/>
            <person name="Antonin V."/>
            <person name="Barry K.W."/>
            <person name="Bougher N.L."/>
            <person name="Buchanan P."/>
            <person name="Buyck B."/>
            <person name="Bense V."/>
            <person name="Catcheside P."/>
            <person name="Chovatia M."/>
            <person name="Cooper J."/>
            <person name="Damon W."/>
            <person name="Desjardin D."/>
            <person name="Finy P."/>
            <person name="Geml J."/>
            <person name="Haridas S."/>
            <person name="Hughes K."/>
            <person name="Justo A."/>
            <person name="Karasinski D."/>
            <person name="Kautmanova I."/>
            <person name="Kiss B."/>
            <person name="Kocsube S."/>
            <person name="Kotiranta H."/>
            <person name="LaButti K.M."/>
            <person name="Lechner B.E."/>
            <person name="Liimatainen K."/>
            <person name="Lipzen A."/>
            <person name="Lukacs Z."/>
            <person name="Mihaltcheva S."/>
            <person name="Morgado L.N."/>
            <person name="Niskanen T."/>
            <person name="Noordeloos M.E."/>
            <person name="Ohm R.A."/>
            <person name="Ortiz-Santana B."/>
            <person name="Ovrebo C."/>
            <person name="Racz N."/>
            <person name="Riley R."/>
            <person name="Savchenko A."/>
            <person name="Shiryaev A."/>
            <person name="Soop K."/>
            <person name="Spirin V."/>
            <person name="Szebenyi C."/>
            <person name="Tomsovsky M."/>
            <person name="Tulloss R.E."/>
            <person name="Uehling J."/>
            <person name="Grigoriev I.V."/>
            <person name="Vagvolgyi C."/>
            <person name="Papp T."/>
            <person name="Martin F.M."/>
            <person name="Miettinen O."/>
            <person name="Hibbett D.S."/>
            <person name="Nagy L.G."/>
        </authorList>
    </citation>
    <scope>NUCLEOTIDE SEQUENCE [LARGE SCALE GENOMIC DNA]</scope>
    <source>
        <strain evidence="1 2">FP101781</strain>
    </source>
</reference>
<organism evidence="1 2">
    <name type="scientific">Coprinellus micaceus</name>
    <name type="common">Glistening ink-cap mushroom</name>
    <name type="synonym">Coprinus micaceus</name>
    <dbReference type="NCBI Taxonomy" id="71717"/>
    <lineage>
        <taxon>Eukaryota</taxon>
        <taxon>Fungi</taxon>
        <taxon>Dikarya</taxon>
        <taxon>Basidiomycota</taxon>
        <taxon>Agaricomycotina</taxon>
        <taxon>Agaricomycetes</taxon>
        <taxon>Agaricomycetidae</taxon>
        <taxon>Agaricales</taxon>
        <taxon>Agaricineae</taxon>
        <taxon>Psathyrellaceae</taxon>
        <taxon>Coprinellus</taxon>
    </lineage>
</organism>
<dbReference type="Proteomes" id="UP000298030">
    <property type="component" value="Unassembled WGS sequence"/>
</dbReference>
<comment type="caution">
    <text evidence="1">The sequence shown here is derived from an EMBL/GenBank/DDBJ whole genome shotgun (WGS) entry which is preliminary data.</text>
</comment>
<keyword evidence="2" id="KW-1185">Reference proteome</keyword>
<dbReference type="OrthoDB" id="2963168at2759"/>
<dbReference type="PANTHER" id="PTHR14187">
    <property type="entry name" value="ALPHA KINASE/ELONGATION FACTOR 2 KINASE"/>
    <property type="match status" value="1"/>
</dbReference>
<dbReference type="PANTHER" id="PTHR14187:SF5">
    <property type="entry name" value="HEAT SHOCK 70 KDA PROTEIN 12A"/>
    <property type="match status" value="1"/>
</dbReference>
<sequence length="329" mass="36089">MYILTHPNGWGRPQQVQMRRAAIPAGLIPGNKDGHSRIELVTQGEASLHFCLSNGLTLDGNKVDTGISIVDAGGGTINITAYRNLSDDKFEEISVPAYTHASKGPSLRNFSRHPSIASSRLSLSDKNRPPPDLVFLVGGFPASNWLYEQVQDQIVPLGIPVCHPDTLQIPINKAVSNGAVSFYLDKLVSSRVARATYGMWIHTLYDGSNAQHSAMGHLASVHPITGEFCLFDRFCPILLKGVKVKEKAEFHRTFNLVQRTNQTVTRCSWQILGYSGQSANPTWIDDEPLSYSVVCAVEADVSSVRPEWRISSVGMAYQAISYTVIPPPD</sequence>
<name>A0A4Y7SH51_COPMI</name>
<accession>A0A4Y7SH51</accession>